<evidence type="ECO:0000313" key="5">
    <source>
        <dbReference type="RefSeq" id="XP_033569917.1"/>
    </source>
</evidence>
<feature type="transmembrane region" description="Helical" evidence="1">
    <location>
        <begin position="88"/>
        <end position="108"/>
    </location>
</feature>
<protein>
    <recommendedName>
        <fullName evidence="2">DUF7704 domain-containing protein</fullName>
    </recommendedName>
</protein>
<proteinExistence type="predicted"/>
<organism evidence="3">
    <name type="scientific">Mytilinidion resinicola</name>
    <dbReference type="NCBI Taxonomy" id="574789"/>
    <lineage>
        <taxon>Eukaryota</taxon>
        <taxon>Fungi</taxon>
        <taxon>Dikarya</taxon>
        <taxon>Ascomycota</taxon>
        <taxon>Pezizomycotina</taxon>
        <taxon>Dothideomycetes</taxon>
        <taxon>Pleosporomycetidae</taxon>
        <taxon>Mytilinidiales</taxon>
        <taxon>Mytilinidiaceae</taxon>
        <taxon>Mytilinidion</taxon>
    </lineage>
</organism>
<reference evidence="5" key="3">
    <citation type="submission" date="2025-04" db="UniProtKB">
        <authorList>
            <consortium name="RefSeq"/>
        </authorList>
    </citation>
    <scope>IDENTIFICATION</scope>
    <source>
        <strain evidence="5">CBS 304.34</strain>
    </source>
</reference>
<accession>A0A6A6Y352</accession>
<name>A0A6A6Y352_9PEZI</name>
<dbReference type="RefSeq" id="XP_033569917.1">
    <property type="nucleotide sequence ID" value="XM_033721295.1"/>
</dbReference>
<evidence type="ECO:0000313" key="3">
    <source>
        <dbReference type="EMBL" id="KAF2802953.1"/>
    </source>
</evidence>
<evidence type="ECO:0000259" key="2">
    <source>
        <dbReference type="Pfam" id="PF24803"/>
    </source>
</evidence>
<keyword evidence="1" id="KW-1133">Transmembrane helix</keyword>
<dbReference type="OrthoDB" id="5313995at2759"/>
<keyword evidence="1" id="KW-0472">Membrane</keyword>
<dbReference type="GeneID" id="54462188"/>
<feature type="transmembrane region" description="Helical" evidence="1">
    <location>
        <begin position="128"/>
        <end position="149"/>
    </location>
</feature>
<dbReference type="PANTHER" id="PTHR37019">
    <property type="entry name" value="CHROMOSOME 1, WHOLE GENOME SHOTGUN SEQUENCE"/>
    <property type="match status" value="1"/>
</dbReference>
<feature type="domain" description="DUF7704" evidence="2">
    <location>
        <begin position="5"/>
        <end position="143"/>
    </location>
</feature>
<feature type="transmembrane region" description="Helical" evidence="1">
    <location>
        <begin position="53"/>
        <end position="76"/>
    </location>
</feature>
<dbReference type="AlphaFoldDB" id="A0A6A6Y352"/>
<reference evidence="3 5" key="1">
    <citation type="journal article" date="2020" name="Stud. Mycol.">
        <title>101 Dothideomycetes genomes: a test case for predicting lifestyles and emergence of pathogens.</title>
        <authorList>
            <person name="Haridas S."/>
            <person name="Albert R."/>
            <person name="Binder M."/>
            <person name="Bloem J."/>
            <person name="Labutti K."/>
            <person name="Salamov A."/>
            <person name="Andreopoulos B."/>
            <person name="Baker S."/>
            <person name="Barry K."/>
            <person name="Bills G."/>
            <person name="Bluhm B."/>
            <person name="Cannon C."/>
            <person name="Castanera R."/>
            <person name="Culley D."/>
            <person name="Daum C."/>
            <person name="Ezra D."/>
            <person name="Gonzalez J."/>
            <person name="Henrissat B."/>
            <person name="Kuo A."/>
            <person name="Liang C."/>
            <person name="Lipzen A."/>
            <person name="Lutzoni F."/>
            <person name="Magnuson J."/>
            <person name="Mondo S."/>
            <person name="Nolan M."/>
            <person name="Ohm R."/>
            <person name="Pangilinan J."/>
            <person name="Park H.-J."/>
            <person name="Ramirez L."/>
            <person name="Alfaro M."/>
            <person name="Sun H."/>
            <person name="Tritt A."/>
            <person name="Yoshinaga Y."/>
            <person name="Zwiers L.-H."/>
            <person name="Turgeon B."/>
            <person name="Goodwin S."/>
            <person name="Spatafora J."/>
            <person name="Crous P."/>
            <person name="Grigoriev I."/>
        </authorList>
    </citation>
    <scope>NUCLEOTIDE SEQUENCE</scope>
    <source>
        <strain evidence="3 5">CBS 304.34</strain>
    </source>
</reference>
<dbReference type="EMBL" id="MU003720">
    <property type="protein sequence ID" value="KAF2802953.1"/>
    <property type="molecule type" value="Genomic_DNA"/>
</dbReference>
<evidence type="ECO:0000313" key="4">
    <source>
        <dbReference type="Proteomes" id="UP000504636"/>
    </source>
</evidence>
<dbReference type="Proteomes" id="UP000504636">
    <property type="component" value="Unplaced"/>
</dbReference>
<dbReference type="InterPro" id="IPR056121">
    <property type="entry name" value="DUF7704"/>
</dbReference>
<keyword evidence="4" id="KW-1185">Reference proteome</keyword>
<gene>
    <name evidence="3 5" type="ORF">BDZ99DRAFT_468613</name>
</gene>
<reference evidence="5" key="2">
    <citation type="submission" date="2020-04" db="EMBL/GenBank/DDBJ databases">
        <authorList>
            <consortium name="NCBI Genome Project"/>
        </authorList>
    </citation>
    <scope>NUCLEOTIDE SEQUENCE</scope>
    <source>
        <strain evidence="5">CBS 304.34</strain>
    </source>
</reference>
<sequence>MSAPIPAPYRVFLLYVEPASTLLGAFFAHCRQHQYLALTHARSAPANDSPVPVGTAVALSQLANLYVLFALNEVLVLRSTRDRRVWRALVWGLLLADLGHLYGLVPLGLDVFWKFWAWNAMDWGNVGFVYWGAATRMCFLYGIGLGHAGDRSRDDAVTKFQ</sequence>
<keyword evidence="1" id="KW-0812">Transmembrane</keyword>
<evidence type="ECO:0000256" key="1">
    <source>
        <dbReference type="SAM" id="Phobius"/>
    </source>
</evidence>
<dbReference type="Pfam" id="PF24803">
    <property type="entry name" value="DUF7704"/>
    <property type="match status" value="1"/>
</dbReference>
<dbReference type="PANTHER" id="PTHR37019:SF1">
    <property type="entry name" value="EXPERA DOMAIN-CONTAINING PROTEIN"/>
    <property type="match status" value="1"/>
</dbReference>